<name>W2SC28_CYPE1</name>
<dbReference type="RefSeq" id="XP_008712197.1">
    <property type="nucleotide sequence ID" value="XM_008713975.1"/>
</dbReference>
<dbReference type="GeneID" id="19976640"/>
<feature type="compositionally biased region" description="Basic and acidic residues" evidence="1">
    <location>
        <begin position="180"/>
        <end position="190"/>
    </location>
</feature>
<feature type="compositionally biased region" description="Polar residues" evidence="1">
    <location>
        <begin position="1"/>
        <end position="42"/>
    </location>
</feature>
<dbReference type="InParanoid" id="W2SC28"/>
<feature type="compositionally biased region" description="Basic and acidic residues" evidence="1">
    <location>
        <begin position="98"/>
        <end position="110"/>
    </location>
</feature>
<feature type="compositionally biased region" description="Basic and acidic residues" evidence="1">
    <location>
        <begin position="225"/>
        <end position="235"/>
    </location>
</feature>
<evidence type="ECO:0000313" key="3">
    <source>
        <dbReference type="Proteomes" id="UP000030752"/>
    </source>
</evidence>
<sequence length="520" mass="56526">MPKNTVSNKASRPSSKRNNSAGSSRTPLSSVTPNQRGTNDQGMNGRPPHSRGEELGQQNNSVSKIGSESDSPIDLYQNSNKLKPKHANYDNEIPENMYKPRDEDPEGWIHRDKLAKIESEELQAAGIHLASARRGQSKNGRRDTSRGRRSEESSHSATNERRDEKKPRLAEPVQEEGDDERVNWDFRSAEEIAQDAAAGNLYSQPALRKSGSRIPVMTSSPHPIPPERLDRETPLPRKRTMSNSMSPDDSLGVSRTRMRRGSTGSQDGLEGAITPTPKPGSHPGSKPASPTKKDKATPGALASNSRKTTPSSIRKPSGPVKNGPLSPSGSTSQRPGTRSGELDRPKTAVNRPEGDPPWLATMYKPDPRLPPDQQIIPTHARRQQQQMWADDGSVPKTYDRDFTPLAVHQPEELAKGTSPTLASPVPESEKPQENSWPLRQMNSVRSTASGRPGTSGSTTGGYSTMPKVQPSPVIQQSPRIGGMASPHLGVAPSRLQVQRPPDDEKDDGTVKKGCGCCIVM</sequence>
<gene>
    <name evidence="2" type="ORF">HMPREF1541_09301</name>
</gene>
<feature type="compositionally biased region" description="Polar residues" evidence="1">
    <location>
        <begin position="56"/>
        <end position="81"/>
    </location>
</feature>
<evidence type="ECO:0008006" key="4">
    <source>
        <dbReference type="Google" id="ProtNLM"/>
    </source>
</evidence>
<dbReference type="VEuPathDB" id="FungiDB:HMPREF1541_09301"/>
<dbReference type="Proteomes" id="UP000030752">
    <property type="component" value="Unassembled WGS sequence"/>
</dbReference>
<accession>W2SC28</accession>
<feature type="compositionally biased region" description="Low complexity" evidence="1">
    <location>
        <begin position="446"/>
        <end position="464"/>
    </location>
</feature>
<feature type="compositionally biased region" description="Polar residues" evidence="1">
    <location>
        <begin position="325"/>
        <end position="336"/>
    </location>
</feature>
<dbReference type="OrthoDB" id="418495at2759"/>
<feature type="compositionally biased region" description="Polar residues" evidence="1">
    <location>
        <begin position="433"/>
        <end position="445"/>
    </location>
</feature>
<dbReference type="eggNOG" id="ENOG502SP8D">
    <property type="taxonomic scope" value="Eukaryota"/>
</dbReference>
<feature type="region of interest" description="Disordered" evidence="1">
    <location>
        <begin position="1"/>
        <end position="110"/>
    </location>
</feature>
<keyword evidence="3" id="KW-1185">Reference proteome</keyword>
<dbReference type="EMBL" id="KB822712">
    <property type="protein sequence ID" value="ETN45469.1"/>
    <property type="molecule type" value="Genomic_DNA"/>
</dbReference>
<feature type="region of interest" description="Disordered" evidence="1">
    <location>
        <begin position="125"/>
        <end position="510"/>
    </location>
</feature>
<dbReference type="HOGENOM" id="CLU_023414_1_0_1"/>
<protein>
    <recommendedName>
        <fullName evidence="4">TeaA receptor TeaR</fullName>
    </recommendedName>
</protein>
<feature type="compositionally biased region" description="Polar residues" evidence="1">
    <location>
        <begin position="302"/>
        <end position="314"/>
    </location>
</feature>
<reference evidence="2 3" key="1">
    <citation type="submission" date="2013-03" db="EMBL/GenBank/DDBJ databases">
        <title>The Genome Sequence of Phialophora europaea CBS 101466.</title>
        <authorList>
            <consortium name="The Broad Institute Genomics Platform"/>
            <person name="Cuomo C."/>
            <person name="de Hoog S."/>
            <person name="Gorbushina A."/>
            <person name="Walker B."/>
            <person name="Young S.K."/>
            <person name="Zeng Q."/>
            <person name="Gargeya S."/>
            <person name="Fitzgerald M."/>
            <person name="Haas B."/>
            <person name="Abouelleil A."/>
            <person name="Allen A.W."/>
            <person name="Alvarado L."/>
            <person name="Arachchi H.M."/>
            <person name="Berlin A.M."/>
            <person name="Chapman S.B."/>
            <person name="Gainer-Dewar J."/>
            <person name="Goldberg J."/>
            <person name="Griggs A."/>
            <person name="Gujja S."/>
            <person name="Hansen M."/>
            <person name="Howarth C."/>
            <person name="Imamovic A."/>
            <person name="Ireland A."/>
            <person name="Larimer J."/>
            <person name="McCowan C."/>
            <person name="Murphy C."/>
            <person name="Pearson M."/>
            <person name="Poon T.W."/>
            <person name="Priest M."/>
            <person name="Roberts A."/>
            <person name="Saif S."/>
            <person name="Shea T."/>
            <person name="Sisk P."/>
            <person name="Sykes S."/>
            <person name="Wortman J."/>
            <person name="Nusbaum C."/>
            <person name="Birren B."/>
        </authorList>
    </citation>
    <scope>NUCLEOTIDE SEQUENCE [LARGE SCALE GENOMIC DNA]</scope>
    <source>
        <strain evidence="2 3">CBS 101466</strain>
    </source>
</reference>
<evidence type="ECO:0000313" key="2">
    <source>
        <dbReference type="EMBL" id="ETN45469.1"/>
    </source>
</evidence>
<proteinExistence type="predicted"/>
<dbReference type="STRING" id="1220924.W2SC28"/>
<organism evidence="2 3">
    <name type="scientific">Cyphellophora europaea (strain CBS 101466)</name>
    <name type="common">Phialophora europaea</name>
    <dbReference type="NCBI Taxonomy" id="1220924"/>
    <lineage>
        <taxon>Eukaryota</taxon>
        <taxon>Fungi</taxon>
        <taxon>Dikarya</taxon>
        <taxon>Ascomycota</taxon>
        <taxon>Pezizomycotina</taxon>
        <taxon>Eurotiomycetes</taxon>
        <taxon>Chaetothyriomycetidae</taxon>
        <taxon>Chaetothyriales</taxon>
        <taxon>Cyphellophoraceae</taxon>
        <taxon>Cyphellophora</taxon>
    </lineage>
</organism>
<feature type="compositionally biased region" description="Basic and acidic residues" evidence="1">
    <location>
        <begin position="140"/>
        <end position="169"/>
    </location>
</feature>
<dbReference type="AlphaFoldDB" id="W2SC28"/>
<evidence type="ECO:0000256" key="1">
    <source>
        <dbReference type="SAM" id="MobiDB-lite"/>
    </source>
</evidence>